<proteinExistence type="inferred from homology"/>
<keyword evidence="3" id="KW-0229">DNA integration</keyword>
<dbReference type="Pfam" id="PF14659">
    <property type="entry name" value="Phage_int_SAM_3"/>
    <property type="match status" value="1"/>
</dbReference>
<dbReference type="GO" id="GO:0003677">
    <property type="term" value="F:DNA binding"/>
    <property type="evidence" value="ECO:0007669"/>
    <property type="project" value="UniProtKB-KW"/>
</dbReference>
<dbReference type="InterPro" id="IPR002104">
    <property type="entry name" value="Integrase_catalytic"/>
</dbReference>
<dbReference type="Gene3D" id="1.10.150.130">
    <property type="match status" value="1"/>
</dbReference>
<comment type="caution">
    <text evidence="7">The sequence shown here is derived from an EMBL/GenBank/DDBJ whole genome shotgun (WGS) entry which is preliminary data.</text>
</comment>
<evidence type="ECO:0000256" key="1">
    <source>
        <dbReference type="ARBA" id="ARBA00003283"/>
    </source>
</evidence>
<evidence type="ECO:0000256" key="5">
    <source>
        <dbReference type="ARBA" id="ARBA00023172"/>
    </source>
</evidence>
<dbReference type="InterPro" id="IPR028259">
    <property type="entry name" value="AP2-like_int_N"/>
</dbReference>
<dbReference type="GO" id="GO:0006310">
    <property type="term" value="P:DNA recombination"/>
    <property type="evidence" value="ECO:0007669"/>
    <property type="project" value="UniProtKB-KW"/>
</dbReference>
<feature type="domain" description="Tyr recombinase" evidence="6">
    <location>
        <begin position="195"/>
        <end position="418"/>
    </location>
</feature>
<protein>
    <recommendedName>
        <fullName evidence="6">Tyr recombinase domain-containing protein</fullName>
    </recommendedName>
</protein>
<dbReference type="PROSITE" id="PS51898">
    <property type="entry name" value="TYR_RECOMBINASE"/>
    <property type="match status" value="1"/>
</dbReference>
<dbReference type="RefSeq" id="WP_087301144.1">
    <property type="nucleotide sequence ID" value="NZ_NFKP01000010.1"/>
</dbReference>
<dbReference type="EMBL" id="NFKP01000010">
    <property type="protein sequence ID" value="OUP69320.1"/>
    <property type="molecule type" value="Genomic_DNA"/>
</dbReference>
<dbReference type="InterPro" id="IPR011010">
    <property type="entry name" value="DNA_brk_join_enz"/>
</dbReference>
<dbReference type="Pfam" id="PF14657">
    <property type="entry name" value="Arm-DNA-bind_4"/>
    <property type="match status" value="1"/>
</dbReference>
<gene>
    <name evidence="7" type="ORF">B5F11_09535</name>
</gene>
<dbReference type="Proteomes" id="UP000196386">
    <property type="component" value="Unassembled WGS sequence"/>
</dbReference>
<dbReference type="InterPro" id="IPR010998">
    <property type="entry name" value="Integrase_recombinase_N"/>
</dbReference>
<dbReference type="Pfam" id="PF00589">
    <property type="entry name" value="Phage_integrase"/>
    <property type="match status" value="1"/>
</dbReference>
<evidence type="ECO:0000256" key="4">
    <source>
        <dbReference type="ARBA" id="ARBA00023125"/>
    </source>
</evidence>
<sequence>MATVIPRGKKFAVVYNYTNERGEVKQKWESGFENEKEANIRKMEIELEQATGTFINPSDITLEDFLLKRWVPLHSKKRWGPSMYTSSMGLIRNHILPHLGKRTLQSLTPLDFEELFNTLAITEKGTYKEGVRVKPPKPVDFDVNLDVAMNPSKYLSTGTINEVYDVLKPALKCAVEWKLLRESPLPTEAPKVIKKKRDIWSDSTMKEAFAQIKHPLLHLAIHLAFVCSLRNGETVGITLDNIRLKDKTILIDKTIERLEWAALKAVPQKDIIQIFPNKFPNKKSCLVLKRPKTEESNRTAIITDPLGQEIFERMQQIERDKKRLGEKYHDYNLLICLENGDPVEPQLVMKWFDKWQKKAGAAFPRIVFHGIRHSATTYKMGISDGDANAVQGDGGWASLQMLDVYTRVQEASRRKLSQKLQDDFYDRPETEVKKETENISLNPFQPSKEEMENMLLDMLKDPEMKQKVLMALLAGAAQNNAS</sequence>
<dbReference type="GO" id="GO:0015074">
    <property type="term" value="P:DNA integration"/>
    <property type="evidence" value="ECO:0007669"/>
    <property type="project" value="UniProtKB-KW"/>
</dbReference>
<reference evidence="8" key="1">
    <citation type="submission" date="2017-04" db="EMBL/GenBank/DDBJ databases">
        <title>Function of individual gut microbiota members based on whole genome sequencing of pure cultures obtained from chicken caecum.</title>
        <authorList>
            <person name="Medvecky M."/>
            <person name="Cejkova D."/>
            <person name="Polansky O."/>
            <person name="Karasova D."/>
            <person name="Kubasova T."/>
            <person name="Cizek A."/>
            <person name="Rychlik I."/>
        </authorList>
    </citation>
    <scope>NUCLEOTIDE SEQUENCE [LARGE SCALE GENOMIC DNA]</scope>
    <source>
        <strain evidence="8">An175</strain>
    </source>
</reference>
<evidence type="ECO:0000313" key="7">
    <source>
        <dbReference type="EMBL" id="OUP69320.1"/>
    </source>
</evidence>
<dbReference type="AlphaFoldDB" id="A0A1Y4MM61"/>
<evidence type="ECO:0000256" key="3">
    <source>
        <dbReference type="ARBA" id="ARBA00022908"/>
    </source>
</evidence>
<organism evidence="7 8">
    <name type="scientific">Anaerotruncus colihominis</name>
    <dbReference type="NCBI Taxonomy" id="169435"/>
    <lineage>
        <taxon>Bacteria</taxon>
        <taxon>Bacillati</taxon>
        <taxon>Bacillota</taxon>
        <taxon>Clostridia</taxon>
        <taxon>Eubacteriales</taxon>
        <taxon>Oscillospiraceae</taxon>
        <taxon>Anaerotruncus</taxon>
    </lineage>
</organism>
<evidence type="ECO:0000256" key="2">
    <source>
        <dbReference type="ARBA" id="ARBA00008857"/>
    </source>
</evidence>
<comment type="similarity">
    <text evidence="2">Belongs to the 'phage' integrase family.</text>
</comment>
<evidence type="ECO:0000259" key="6">
    <source>
        <dbReference type="PROSITE" id="PS51898"/>
    </source>
</evidence>
<name>A0A1Y4MM61_9FIRM</name>
<accession>A0A1Y4MM61</accession>
<keyword evidence="4" id="KW-0238">DNA-binding</keyword>
<dbReference type="Gene3D" id="1.10.443.10">
    <property type="entry name" value="Intergrase catalytic core"/>
    <property type="match status" value="1"/>
</dbReference>
<keyword evidence="5" id="KW-0233">DNA recombination</keyword>
<evidence type="ECO:0000313" key="8">
    <source>
        <dbReference type="Proteomes" id="UP000196386"/>
    </source>
</evidence>
<dbReference type="SUPFAM" id="SSF56349">
    <property type="entry name" value="DNA breaking-rejoining enzymes"/>
    <property type="match status" value="1"/>
</dbReference>
<dbReference type="InterPro" id="IPR013762">
    <property type="entry name" value="Integrase-like_cat_sf"/>
</dbReference>
<dbReference type="InterPro" id="IPR004107">
    <property type="entry name" value="Integrase_SAM-like_N"/>
</dbReference>
<comment type="function">
    <text evidence="1">Site-specific tyrosine recombinase, which acts by catalyzing the cutting and rejoining of the recombining DNA molecules.</text>
</comment>